<reference evidence="2 3" key="1">
    <citation type="submission" date="2018-04" db="EMBL/GenBank/DDBJ databases">
        <title>WGS assembly of Panicum hallii var. hallii HAL2.</title>
        <authorList>
            <person name="Lovell J."/>
            <person name="Jenkins J."/>
            <person name="Lowry D."/>
            <person name="Mamidi S."/>
            <person name="Sreedasyam A."/>
            <person name="Weng X."/>
            <person name="Barry K."/>
            <person name="Bonette J."/>
            <person name="Campitelli B."/>
            <person name="Daum C."/>
            <person name="Gordon S."/>
            <person name="Gould B."/>
            <person name="Lipzen A."/>
            <person name="MacQueen A."/>
            <person name="Palacio-Mejia J."/>
            <person name="Plott C."/>
            <person name="Shakirov E."/>
            <person name="Shu S."/>
            <person name="Yoshinaga Y."/>
            <person name="Zane M."/>
            <person name="Rokhsar D."/>
            <person name="Grimwood J."/>
            <person name="Schmutz J."/>
            <person name="Juenger T."/>
        </authorList>
    </citation>
    <scope>NUCLEOTIDE SEQUENCE [LARGE SCALE GENOMIC DNA]</scope>
    <source>
        <strain evidence="3">cv. HAL2</strain>
    </source>
</reference>
<dbReference type="AlphaFoldDB" id="A0A2T7CC47"/>
<evidence type="ECO:0000313" key="2">
    <source>
        <dbReference type="EMBL" id="PUZ40898.1"/>
    </source>
</evidence>
<keyword evidence="3" id="KW-1185">Reference proteome</keyword>
<sequence length="137" mass="13934">MGARAPSCGGARGGTRRPGAPAGAAHAPACRLPYSCRPPHAPAATDARAPPGSSPAGPQTTGRHRHPTGAARAVTWPAPPSLPPFLLLPHRPLPLREGSSSKAEATSVPDPASSALPPGPRIRTPRRRLLALSLSRG</sequence>
<feature type="region of interest" description="Disordered" evidence="1">
    <location>
        <begin position="1"/>
        <end position="126"/>
    </location>
</feature>
<proteinExistence type="predicted"/>
<dbReference type="Gramene" id="PUZ40898">
    <property type="protein sequence ID" value="PUZ40898"/>
    <property type="gene ID" value="GQ55_9G459400"/>
</dbReference>
<dbReference type="Proteomes" id="UP000244336">
    <property type="component" value="Chromosome 9"/>
</dbReference>
<evidence type="ECO:0000256" key="1">
    <source>
        <dbReference type="SAM" id="MobiDB-lite"/>
    </source>
</evidence>
<dbReference type="EMBL" id="CM009757">
    <property type="protein sequence ID" value="PUZ40898.1"/>
    <property type="molecule type" value="Genomic_DNA"/>
</dbReference>
<gene>
    <name evidence="2" type="ORF">GQ55_9G459400</name>
</gene>
<organism evidence="2 3">
    <name type="scientific">Panicum hallii var. hallii</name>
    <dbReference type="NCBI Taxonomy" id="1504633"/>
    <lineage>
        <taxon>Eukaryota</taxon>
        <taxon>Viridiplantae</taxon>
        <taxon>Streptophyta</taxon>
        <taxon>Embryophyta</taxon>
        <taxon>Tracheophyta</taxon>
        <taxon>Spermatophyta</taxon>
        <taxon>Magnoliopsida</taxon>
        <taxon>Liliopsida</taxon>
        <taxon>Poales</taxon>
        <taxon>Poaceae</taxon>
        <taxon>PACMAD clade</taxon>
        <taxon>Panicoideae</taxon>
        <taxon>Panicodae</taxon>
        <taxon>Paniceae</taxon>
        <taxon>Panicinae</taxon>
        <taxon>Panicum</taxon>
        <taxon>Panicum sect. Panicum</taxon>
    </lineage>
</organism>
<evidence type="ECO:0000313" key="3">
    <source>
        <dbReference type="Proteomes" id="UP000244336"/>
    </source>
</evidence>
<feature type="compositionally biased region" description="Low complexity" evidence="1">
    <location>
        <begin position="17"/>
        <end position="29"/>
    </location>
</feature>
<name>A0A2T7CC47_9POAL</name>
<feature type="compositionally biased region" description="Low complexity" evidence="1">
    <location>
        <begin position="49"/>
        <end position="58"/>
    </location>
</feature>
<protein>
    <submittedName>
        <fullName evidence="2">Uncharacterized protein</fullName>
    </submittedName>
</protein>
<accession>A0A2T7CC47</accession>